<comment type="caution">
    <text evidence="2">The sequence shown here is derived from an EMBL/GenBank/DDBJ whole genome shotgun (WGS) entry which is preliminary data.</text>
</comment>
<accession>A0AAV8Q3P5</accession>
<keyword evidence="3" id="KW-1185">Reference proteome</keyword>
<reference evidence="2 3" key="1">
    <citation type="submission" date="2022-12" db="EMBL/GenBank/DDBJ databases">
        <title>Chromosome-scale assembly of the Ensete ventricosum genome.</title>
        <authorList>
            <person name="Dussert Y."/>
            <person name="Stocks J."/>
            <person name="Wendawek A."/>
            <person name="Woldeyes F."/>
            <person name="Nichols R.A."/>
            <person name="Borrell J.S."/>
        </authorList>
    </citation>
    <scope>NUCLEOTIDE SEQUENCE [LARGE SCALE GENOMIC DNA]</scope>
    <source>
        <strain evidence="3">cv. Maze</strain>
        <tissue evidence="2">Seeds</tissue>
    </source>
</reference>
<protein>
    <submittedName>
        <fullName evidence="2">Uncharacterized protein</fullName>
    </submittedName>
</protein>
<evidence type="ECO:0000313" key="2">
    <source>
        <dbReference type="EMBL" id="KAJ8461129.1"/>
    </source>
</evidence>
<dbReference type="Proteomes" id="UP001222027">
    <property type="component" value="Unassembled WGS sequence"/>
</dbReference>
<feature type="region of interest" description="Disordered" evidence="1">
    <location>
        <begin position="1"/>
        <end position="81"/>
    </location>
</feature>
<name>A0AAV8Q3P5_ENSVE</name>
<gene>
    <name evidence="2" type="ORF">OPV22_034055</name>
</gene>
<proteinExistence type="predicted"/>
<sequence>MGKRTQQIAPPDGQPNGDDGRDGAQHQSAEQAVGDIDSLERKEPDHGAAEAGERGTSDDQKAKGAVRRRDSFREGCCAARP</sequence>
<evidence type="ECO:0000256" key="1">
    <source>
        <dbReference type="SAM" id="MobiDB-lite"/>
    </source>
</evidence>
<feature type="compositionally biased region" description="Basic and acidic residues" evidence="1">
    <location>
        <begin position="38"/>
        <end position="73"/>
    </location>
</feature>
<evidence type="ECO:0000313" key="3">
    <source>
        <dbReference type="Proteomes" id="UP001222027"/>
    </source>
</evidence>
<organism evidence="2 3">
    <name type="scientific">Ensete ventricosum</name>
    <name type="common">Abyssinian banana</name>
    <name type="synonym">Musa ensete</name>
    <dbReference type="NCBI Taxonomy" id="4639"/>
    <lineage>
        <taxon>Eukaryota</taxon>
        <taxon>Viridiplantae</taxon>
        <taxon>Streptophyta</taxon>
        <taxon>Embryophyta</taxon>
        <taxon>Tracheophyta</taxon>
        <taxon>Spermatophyta</taxon>
        <taxon>Magnoliopsida</taxon>
        <taxon>Liliopsida</taxon>
        <taxon>Zingiberales</taxon>
        <taxon>Musaceae</taxon>
        <taxon>Ensete</taxon>
    </lineage>
</organism>
<dbReference type="AlphaFoldDB" id="A0AAV8Q3P5"/>
<dbReference type="EMBL" id="JAQQAF010000009">
    <property type="protein sequence ID" value="KAJ8461129.1"/>
    <property type="molecule type" value="Genomic_DNA"/>
</dbReference>